<proteinExistence type="predicted"/>
<sequence length="732" mass="81388">MSSKPLETTKTESPEDRKQPLRSKAPGETSTSTTSPSPGSWNVDRGRSRTRRSSNPFSEENMRRRGYHSLQSSFGKVFHVEKRWKLVREMGSGAYGVVISAADEISKETVAIKLVTRVFEKVQLAKRALREITLLRHFASHENITGLIDVDAISPNFDEIYIFMEPMEADLHQIIKSGQHLTNEHVQYFLYQILRGMKYVHSASVIHRDLKPGNLLVNADCELKICDFGLSRGFDAKPDEHATHLTEYVATRWYRAPEIMLAFRGYNTASQVQSLSAMSLPDSIYQQSMSALVQGKGLWSAKLFAHDAGAKPVLLTVDQLNKILNVLGTPDDAVIKKIGSEKAQAYVRSLPIKKSIPLKKIIPHGDNQGLCSHSRLTDSVKTTLWNAALDLLAKMLSFDPDARITVPEALEHPWLASYHDVADEPECPHKFERWRQIEELETIEQFREALWNEIQDYRQEVRGVNDLSGMPIRRVSGSRGESGEAESATRAASRGRRASVIHQEPEVIVEDPFRESESTTLTEEPTDIDTTKNAVSLDTKQDESLAPPTTAEDRHRSVPVTPTDPVVTYARRSSILQPRQGSFSTPFPSISGHFASYSEGGTGGGPGTVAFPTRGENYIVPARSRTGSTVGGELPPRRLLRTLSTVSIYESAEGLAGGLADLAPIGKYIVERQTTGADAPPSEMPRDFGIDEESESDGDGDRSQSEKTSHLEDQKQAQIPKRERKEGRFMID</sequence>
<evidence type="ECO:0000313" key="10">
    <source>
        <dbReference type="Proteomes" id="UP000054988"/>
    </source>
</evidence>
<keyword evidence="6" id="KW-0067">ATP-binding</keyword>
<gene>
    <name evidence="9" type="ORF">WG66_5817</name>
</gene>
<dbReference type="AlphaFoldDB" id="A0A0W0FZE3"/>
<evidence type="ECO:0000256" key="1">
    <source>
        <dbReference type="ARBA" id="ARBA00012411"/>
    </source>
</evidence>
<dbReference type="SUPFAM" id="SSF56112">
    <property type="entry name" value="Protein kinase-like (PK-like)"/>
    <property type="match status" value="1"/>
</dbReference>
<dbReference type="Gene3D" id="1.10.510.10">
    <property type="entry name" value="Transferase(Phosphotransferase) domain 1"/>
    <property type="match status" value="1"/>
</dbReference>
<dbReference type="Gene3D" id="3.30.200.20">
    <property type="entry name" value="Phosphorylase Kinase, domain 1"/>
    <property type="match status" value="1"/>
</dbReference>
<evidence type="ECO:0000256" key="4">
    <source>
        <dbReference type="ARBA" id="ARBA00022741"/>
    </source>
</evidence>
<evidence type="ECO:0000256" key="2">
    <source>
        <dbReference type="ARBA" id="ARBA00022527"/>
    </source>
</evidence>
<dbReference type="PROSITE" id="PS01351">
    <property type="entry name" value="MAPK"/>
    <property type="match status" value="1"/>
</dbReference>
<organism evidence="9 10">
    <name type="scientific">Moniliophthora roreri</name>
    <name type="common">Frosty pod rot fungus</name>
    <name type="synonym">Monilia roreri</name>
    <dbReference type="NCBI Taxonomy" id="221103"/>
    <lineage>
        <taxon>Eukaryota</taxon>
        <taxon>Fungi</taxon>
        <taxon>Dikarya</taxon>
        <taxon>Basidiomycota</taxon>
        <taxon>Agaricomycotina</taxon>
        <taxon>Agaricomycetes</taxon>
        <taxon>Agaricomycetidae</taxon>
        <taxon>Agaricales</taxon>
        <taxon>Marasmiineae</taxon>
        <taxon>Marasmiaceae</taxon>
        <taxon>Moniliophthora</taxon>
    </lineage>
</organism>
<feature type="region of interest" description="Disordered" evidence="7">
    <location>
        <begin position="673"/>
        <end position="732"/>
    </location>
</feature>
<dbReference type="PROSITE" id="PS50011">
    <property type="entry name" value="PROTEIN_KINASE_DOM"/>
    <property type="match status" value="1"/>
</dbReference>
<evidence type="ECO:0000256" key="3">
    <source>
        <dbReference type="ARBA" id="ARBA00022679"/>
    </source>
</evidence>
<dbReference type="GO" id="GO:0004707">
    <property type="term" value="F:MAP kinase activity"/>
    <property type="evidence" value="ECO:0007669"/>
    <property type="project" value="UniProtKB-EC"/>
</dbReference>
<feature type="compositionally biased region" description="Low complexity" evidence="7">
    <location>
        <begin position="29"/>
        <end position="38"/>
    </location>
</feature>
<feature type="domain" description="Protein kinase" evidence="8">
    <location>
        <begin position="84"/>
        <end position="415"/>
    </location>
</feature>
<keyword evidence="5 9" id="KW-0418">Kinase</keyword>
<dbReference type="Proteomes" id="UP000054988">
    <property type="component" value="Unassembled WGS sequence"/>
</dbReference>
<evidence type="ECO:0000313" key="9">
    <source>
        <dbReference type="EMBL" id="KTB41668.1"/>
    </source>
</evidence>
<comment type="caution">
    <text evidence="9">The sequence shown here is derived from an EMBL/GenBank/DDBJ whole genome shotgun (WGS) entry which is preliminary data.</text>
</comment>
<dbReference type="EMBL" id="LATX01001438">
    <property type="protein sequence ID" value="KTB41668.1"/>
    <property type="molecule type" value="Genomic_DNA"/>
</dbReference>
<accession>A0A0W0FZE3</accession>
<dbReference type="GO" id="GO:0005524">
    <property type="term" value="F:ATP binding"/>
    <property type="evidence" value="ECO:0007669"/>
    <property type="project" value="UniProtKB-KW"/>
</dbReference>
<dbReference type="InterPro" id="IPR008271">
    <property type="entry name" value="Ser/Thr_kinase_AS"/>
</dbReference>
<name>A0A0W0FZE3_MONRR</name>
<evidence type="ECO:0000256" key="6">
    <source>
        <dbReference type="ARBA" id="ARBA00022840"/>
    </source>
</evidence>
<evidence type="ECO:0000259" key="8">
    <source>
        <dbReference type="PROSITE" id="PS50011"/>
    </source>
</evidence>
<reference evidence="9 10" key="1">
    <citation type="submission" date="2015-12" db="EMBL/GenBank/DDBJ databases">
        <title>Draft genome sequence of Moniliophthora roreri, the causal agent of frosty pod rot of cacao.</title>
        <authorList>
            <person name="Aime M.C."/>
            <person name="Diaz-Valderrama J.R."/>
            <person name="Kijpornyongpan T."/>
            <person name="Phillips-Mora W."/>
        </authorList>
    </citation>
    <scope>NUCLEOTIDE SEQUENCE [LARGE SCALE GENOMIC DNA]</scope>
    <source>
        <strain evidence="9 10">MCA 2952</strain>
    </source>
</reference>
<dbReference type="InterPro" id="IPR011009">
    <property type="entry name" value="Kinase-like_dom_sf"/>
</dbReference>
<keyword evidence="4" id="KW-0547">Nucleotide-binding</keyword>
<feature type="region of interest" description="Disordered" evidence="7">
    <location>
        <begin position="472"/>
        <end position="498"/>
    </location>
</feature>
<dbReference type="PANTHER" id="PTHR24055">
    <property type="entry name" value="MITOGEN-ACTIVATED PROTEIN KINASE"/>
    <property type="match status" value="1"/>
</dbReference>
<feature type="compositionally biased region" description="Low complexity" evidence="7">
    <location>
        <begin position="473"/>
        <end position="492"/>
    </location>
</feature>
<keyword evidence="3" id="KW-0808">Transferase</keyword>
<feature type="compositionally biased region" description="Basic and acidic residues" evidence="7">
    <location>
        <begin position="7"/>
        <end position="19"/>
    </location>
</feature>
<dbReference type="SMART" id="SM00220">
    <property type="entry name" value="S_TKc"/>
    <property type="match status" value="1"/>
</dbReference>
<dbReference type="Pfam" id="PF00069">
    <property type="entry name" value="Pkinase"/>
    <property type="match status" value="1"/>
</dbReference>
<feature type="compositionally biased region" description="Basic and acidic residues" evidence="7">
    <location>
        <begin position="699"/>
        <end position="732"/>
    </location>
</feature>
<feature type="region of interest" description="Disordered" evidence="7">
    <location>
        <begin position="1"/>
        <end position="64"/>
    </location>
</feature>
<dbReference type="PROSITE" id="PS00108">
    <property type="entry name" value="PROTEIN_KINASE_ST"/>
    <property type="match status" value="1"/>
</dbReference>
<feature type="region of interest" description="Disordered" evidence="7">
    <location>
        <begin position="513"/>
        <end position="562"/>
    </location>
</feature>
<dbReference type="InterPro" id="IPR000719">
    <property type="entry name" value="Prot_kinase_dom"/>
</dbReference>
<dbReference type="FunFam" id="1.10.510.10:FF:000624">
    <property type="entry name" value="Mitogen-activated protein kinase"/>
    <property type="match status" value="1"/>
</dbReference>
<keyword evidence="2" id="KW-0723">Serine/threonine-protein kinase</keyword>
<protein>
    <recommendedName>
        <fullName evidence="1">mitogen-activated protein kinase</fullName>
        <ecNumber evidence="1">2.7.11.24</ecNumber>
    </recommendedName>
</protein>
<dbReference type="eggNOG" id="KOG0660">
    <property type="taxonomic scope" value="Eukaryota"/>
</dbReference>
<dbReference type="InterPro" id="IPR003527">
    <property type="entry name" value="MAP_kinase_CS"/>
</dbReference>
<evidence type="ECO:0000256" key="5">
    <source>
        <dbReference type="ARBA" id="ARBA00022777"/>
    </source>
</evidence>
<dbReference type="InterPro" id="IPR050117">
    <property type="entry name" value="MAPK"/>
</dbReference>
<evidence type="ECO:0000256" key="7">
    <source>
        <dbReference type="SAM" id="MobiDB-lite"/>
    </source>
</evidence>
<dbReference type="EC" id="2.7.11.24" evidence="1"/>